<organism evidence="1 2">
    <name type="scientific">Paenibacillus aceti</name>
    <dbReference type="NCBI Taxonomy" id="1820010"/>
    <lineage>
        <taxon>Bacteria</taxon>
        <taxon>Bacillati</taxon>
        <taxon>Bacillota</taxon>
        <taxon>Bacilli</taxon>
        <taxon>Bacillales</taxon>
        <taxon>Paenibacillaceae</taxon>
        <taxon>Paenibacillus</taxon>
    </lineage>
</organism>
<evidence type="ECO:0000313" key="1">
    <source>
        <dbReference type="EMBL" id="GGG19812.1"/>
    </source>
</evidence>
<evidence type="ECO:0008006" key="3">
    <source>
        <dbReference type="Google" id="ProtNLM"/>
    </source>
</evidence>
<dbReference type="SUPFAM" id="SSF53474">
    <property type="entry name" value="alpha/beta-Hydrolases"/>
    <property type="match status" value="2"/>
</dbReference>
<keyword evidence="2" id="KW-1185">Reference proteome</keyword>
<protein>
    <recommendedName>
        <fullName evidence="3">Esterase</fullName>
    </recommendedName>
</protein>
<dbReference type="Pfam" id="PF00756">
    <property type="entry name" value="Esterase"/>
    <property type="match status" value="2"/>
</dbReference>
<dbReference type="InterPro" id="IPR000801">
    <property type="entry name" value="Esterase-like"/>
</dbReference>
<sequence>MNRYQQLNLGDWKLILHLPPSYEESGRHYPVAYVQDGGELFSVCLTYLDHLYISGQLEEVILVGIEPHSRNDEYTPWPAAALVDHFPAFGGQGRAYVNAVADVIKPYIDEHYRTRRQAEDTAMIGGSLGGLISCFAGCWRPEVFGRIGMLSASFWYDGVLDYIREHAGFGEKQRMYMSVGDKEGIYKKTRQRHMVEYTKEVHRLWLEKGLTADRLKLDVEPEGTHDDLFMMKQFPQGLKWLFGAKQERVQPAQISEEMMHIPGTRIWHMKASKTGREYRIFIAEPMAPPPESGYPVLYTLDANASFGSLAEAARLQTRGPRGMTPFVIIGIGYNSDDPLVTSERFYDYTVYADESELPQRPGGSDWPLTGGAEAFLDFIEHELKPGVEKQFPIDRSRQSLFGHSLGGFLTLYTLFTRPSMFRRYFAASPSIWWKNQVLLQLWEEGKQQIALHEMDAELYLNVGSLEKPDMVSASQKLYQMLKASPYGPKSLTLHEVPGEGHVSLLPSLISPMLRCVIR</sequence>
<dbReference type="InterPro" id="IPR029058">
    <property type="entry name" value="AB_hydrolase_fold"/>
</dbReference>
<proteinExistence type="predicted"/>
<dbReference type="RefSeq" id="WP_120464946.1">
    <property type="nucleotide sequence ID" value="NZ_BMIW01000060.1"/>
</dbReference>
<evidence type="ECO:0000313" key="2">
    <source>
        <dbReference type="Proteomes" id="UP000608420"/>
    </source>
</evidence>
<dbReference type="EMBL" id="BMIW01000060">
    <property type="protein sequence ID" value="GGG19812.1"/>
    <property type="molecule type" value="Genomic_DNA"/>
</dbReference>
<reference evidence="2" key="1">
    <citation type="journal article" date="2019" name="Int. J. Syst. Evol. Microbiol.">
        <title>The Global Catalogue of Microorganisms (GCM) 10K type strain sequencing project: providing services to taxonomists for standard genome sequencing and annotation.</title>
        <authorList>
            <consortium name="The Broad Institute Genomics Platform"/>
            <consortium name="The Broad Institute Genome Sequencing Center for Infectious Disease"/>
            <person name="Wu L."/>
            <person name="Ma J."/>
        </authorList>
    </citation>
    <scope>NUCLEOTIDE SEQUENCE [LARGE SCALE GENOMIC DNA]</scope>
    <source>
        <strain evidence="2">CGMCC 1.15420</strain>
    </source>
</reference>
<dbReference type="Gene3D" id="3.40.50.1820">
    <property type="entry name" value="alpha/beta hydrolase"/>
    <property type="match status" value="2"/>
</dbReference>
<gene>
    <name evidence="1" type="ORF">GCM10010913_47450</name>
</gene>
<comment type="caution">
    <text evidence="1">The sequence shown here is derived from an EMBL/GenBank/DDBJ whole genome shotgun (WGS) entry which is preliminary data.</text>
</comment>
<dbReference type="PANTHER" id="PTHR48098:SF3">
    <property type="entry name" value="IRON(III) ENTEROBACTIN ESTERASE"/>
    <property type="match status" value="1"/>
</dbReference>
<dbReference type="Proteomes" id="UP000608420">
    <property type="component" value="Unassembled WGS sequence"/>
</dbReference>
<dbReference type="InterPro" id="IPR050583">
    <property type="entry name" value="Mycobacterial_A85_antigen"/>
</dbReference>
<name>A0ABQ1W926_9BACL</name>
<accession>A0ABQ1W926</accession>
<dbReference type="PANTHER" id="PTHR48098">
    <property type="entry name" value="ENTEROCHELIN ESTERASE-RELATED"/>
    <property type="match status" value="1"/>
</dbReference>